<dbReference type="Pfam" id="PF26605">
    <property type="entry name" value="WLGC"/>
    <property type="match status" value="1"/>
</dbReference>
<keyword evidence="2" id="KW-0472">Membrane</keyword>
<feature type="transmembrane region" description="Helical" evidence="2">
    <location>
        <begin position="398"/>
        <end position="416"/>
    </location>
</feature>
<feature type="transmembrane region" description="Helical" evidence="2">
    <location>
        <begin position="85"/>
        <end position="108"/>
    </location>
</feature>
<feature type="transmembrane region" description="Helical" evidence="2">
    <location>
        <begin position="253"/>
        <end position="278"/>
    </location>
</feature>
<comment type="caution">
    <text evidence="4">The sequence shown here is derived from an EMBL/GenBank/DDBJ whole genome shotgun (WGS) entry which is preliminary data.</text>
</comment>
<evidence type="ECO:0000313" key="5">
    <source>
        <dbReference type="Proteomes" id="UP000028582"/>
    </source>
</evidence>
<feature type="domain" description="WLGC" evidence="3">
    <location>
        <begin position="715"/>
        <end position="779"/>
    </location>
</feature>
<sequence>MESSMPRIEKSTKETQPVDTGDRDVFPSEGEGALRRKSLLNKANGSPNKVYPGLEDNTLEKKSSKYVKSEMQSNITPRTRQNANYIVLLGMVAVVVLTCLCWTLWLILLNVAPNNTVNHIMDTSTFDYGSFWLMVDPPMSLMITATLGLVLVAVGYLGVFIKLISCRQGPKQAYLVHQVPDSADFMKTIGKALDDAATRPKRGKTTSAIVKFAAALAREDSTERKISKLLMKFGDLTLETFLLYQMLESGSPAVLIAVFTVVVASNALICALMMFIPYDRAPRAETFIDILFDFLIAIACPMLTIVYCLSTFTFDREKFAINLQVFPAGWFEQSASVVADPVQTAVIYKSLKSLRITSTLDFFSRMGINGTLCFRLRHVVELIHNSKKQQSSVYPKRSRVGAAGLLVFTAILIVFVEESMRTSSLACKPHPECVVNARRWIIVENGSLTQCPCLTMIDREIAPKTYAEWETPTNVTEKLANLAATGDLQTIQITNRYLAELPGLLRRCKNLKRLSLEYTHTQELPEWIKEFTELEYLHLESKFTSPMTVLPDDMFDDMSSLTFMHLAAFMTMTKLPSFGGLKNLRSLTLACFLSMVELPTFDSLQNLERLVLASMPAMDSLPDLSAVTDLKSFAVSDRGAWCCNGFIGTCDLDDRKCGVVHPVWGNPAVSCLGSNRNEKIATATTLKLVGKFSSTICGPVLEAGVLEGPPTENLMAPCNGTMYRQCPRADNVESMCYNARFMGIACTTNPYPIEMRRRQIAQGIGDSCNPQIEAWLGCK</sequence>
<gene>
    <name evidence="4" type="ORF">F444_04405</name>
</gene>
<dbReference type="AlphaFoldDB" id="A0A081AQU1"/>
<dbReference type="InterPro" id="IPR058256">
    <property type="entry name" value="WLGC"/>
</dbReference>
<feature type="transmembrane region" description="Helical" evidence="2">
    <location>
        <begin position="139"/>
        <end position="161"/>
    </location>
</feature>
<evidence type="ECO:0000313" key="4">
    <source>
        <dbReference type="EMBL" id="ETO81252.1"/>
    </source>
</evidence>
<dbReference type="PANTHER" id="PTHR47186">
    <property type="entry name" value="LEUCINE-RICH REPEAT-CONTAINING PROTEIN 57"/>
    <property type="match status" value="1"/>
</dbReference>
<dbReference type="EMBL" id="ANJA01000883">
    <property type="protein sequence ID" value="ETO81252.1"/>
    <property type="molecule type" value="Genomic_DNA"/>
</dbReference>
<keyword evidence="2" id="KW-1133">Transmembrane helix</keyword>
<reference evidence="4 5" key="1">
    <citation type="submission" date="2013-11" db="EMBL/GenBank/DDBJ databases">
        <title>The Genome Sequence of Phytophthora parasitica P1976.</title>
        <authorList>
            <consortium name="The Broad Institute Genomics Platform"/>
            <person name="Russ C."/>
            <person name="Tyler B."/>
            <person name="Panabieres F."/>
            <person name="Shan W."/>
            <person name="Tripathy S."/>
            <person name="Grunwald N."/>
            <person name="Machado M."/>
            <person name="Johnson C.S."/>
            <person name="Walker B."/>
            <person name="Young S."/>
            <person name="Zeng Q."/>
            <person name="Gargeya S."/>
            <person name="Fitzgerald M."/>
            <person name="Haas B."/>
            <person name="Abouelleil A."/>
            <person name="Allen A.W."/>
            <person name="Alvarado L."/>
            <person name="Arachchi H.M."/>
            <person name="Berlin A.M."/>
            <person name="Chapman S.B."/>
            <person name="Gainer-Dewar J."/>
            <person name="Goldberg J."/>
            <person name="Griggs A."/>
            <person name="Gujja S."/>
            <person name="Hansen M."/>
            <person name="Howarth C."/>
            <person name="Imamovic A."/>
            <person name="Ireland A."/>
            <person name="Larimer J."/>
            <person name="McCowan C."/>
            <person name="Murphy C."/>
            <person name="Pearson M."/>
            <person name="Poon T.W."/>
            <person name="Priest M."/>
            <person name="Roberts A."/>
            <person name="Saif S."/>
            <person name="Shea T."/>
            <person name="Sisk P."/>
            <person name="Sykes S."/>
            <person name="Wortman J."/>
            <person name="Nusbaum C."/>
            <person name="Birren B."/>
        </authorList>
    </citation>
    <scope>NUCLEOTIDE SEQUENCE [LARGE SCALE GENOMIC DNA]</scope>
    <source>
        <strain evidence="4 5">P1976</strain>
    </source>
</reference>
<protein>
    <recommendedName>
        <fullName evidence="3">WLGC domain-containing protein</fullName>
    </recommendedName>
</protein>
<organism evidence="4 5">
    <name type="scientific">Phytophthora nicotianae P1976</name>
    <dbReference type="NCBI Taxonomy" id="1317066"/>
    <lineage>
        <taxon>Eukaryota</taxon>
        <taxon>Sar</taxon>
        <taxon>Stramenopiles</taxon>
        <taxon>Oomycota</taxon>
        <taxon>Peronosporomycetes</taxon>
        <taxon>Peronosporales</taxon>
        <taxon>Peronosporaceae</taxon>
        <taxon>Phytophthora</taxon>
    </lineage>
</organism>
<name>A0A081AQU1_PHYNI</name>
<feature type="transmembrane region" description="Helical" evidence="2">
    <location>
        <begin position="290"/>
        <end position="309"/>
    </location>
</feature>
<keyword evidence="2" id="KW-0812">Transmembrane</keyword>
<evidence type="ECO:0000256" key="2">
    <source>
        <dbReference type="SAM" id="Phobius"/>
    </source>
</evidence>
<dbReference type="PANTHER" id="PTHR47186:SF3">
    <property type="entry name" value="OS09G0267800 PROTEIN"/>
    <property type="match status" value="1"/>
</dbReference>
<feature type="region of interest" description="Disordered" evidence="1">
    <location>
        <begin position="1"/>
        <end position="55"/>
    </location>
</feature>
<dbReference type="Gene3D" id="3.80.10.10">
    <property type="entry name" value="Ribonuclease Inhibitor"/>
    <property type="match status" value="1"/>
</dbReference>
<proteinExistence type="predicted"/>
<evidence type="ECO:0000259" key="3">
    <source>
        <dbReference type="Pfam" id="PF26605"/>
    </source>
</evidence>
<dbReference type="OrthoDB" id="115706at2759"/>
<accession>A0A081AQU1</accession>
<evidence type="ECO:0000256" key="1">
    <source>
        <dbReference type="SAM" id="MobiDB-lite"/>
    </source>
</evidence>
<dbReference type="Proteomes" id="UP000028582">
    <property type="component" value="Unassembled WGS sequence"/>
</dbReference>
<dbReference type="InterPro" id="IPR032675">
    <property type="entry name" value="LRR_dom_sf"/>
</dbReference>
<dbReference type="SUPFAM" id="SSF52058">
    <property type="entry name" value="L domain-like"/>
    <property type="match status" value="1"/>
</dbReference>